<dbReference type="Proteomes" id="UP000054928">
    <property type="component" value="Unassembled WGS sequence"/>
</dbReference>
<reference evidence="2" key="1">
    <citation type="submission" date="2014-09" db="EMBL/GenBank/DDBJ databases">
        <authorList>
            <person name="Sharma Rahul"/>
            <person name="Thines Marco"/>
        </authorList>
    </citation>
    <scope>NUCLEOTIDE SEQUENCE [LARGE SCALE GENOMIC DNA]</scope>
</reference>
<dbReference type="GeneID" id="36398495"/>
<evidence type="ECO:0000313" key="2">
    <source>
        <dbReference type="Proteomes" id="UP000054928"/>
    </source>
</evidence>
<evidence type="ECO:0000313" key="1">
    <source>
        <dbReference type="EMBL" id="CEG46758.1"/>
    </source>
</evidence>
<dbReference type="RefSeq" id="XP_024583127.1">
    <property type="nucleotide sequence ID" value="XM_024717649.1"/>
</dbReference>
<organism evidence="1 2">
    <name type="scientific">Plasmopara halstedii</name>
    <name type="common">Downy mildew of sunflower</name>
    <dbReference type="NCBI Taxonomy" id="4781"/>
    <lineage>
        <taxon>Eukaryota</taxon>
        <taxon>Sar</taxon>
        <taxon>Stramenopiles</taxon>
        <taxon>Oomycota</taxon>
        <taxon>Peronosporomycetes</taxon>
        <taxon>Peronosporales</taxon>
        <taxon>Peronosporaceae</taxon>
        <taxon>Plasmopara</taxon>
    </lineage>
</organism>
<name>A0A0P1AWK5_PLAHL</name>
<proteinExistence type="predicted"/>
<sequence length="50" mass="5860">MKENQPTYFSLQLSIRSSLMSLLVIRGDPRRTFTRRYKDLRESAAQGGHF</sequence>
<protein>
    <submittedName>
        <fullName evidence="1">Uncharacterized protein</fullName>
    </submittedName>
</protein>
<dbReference type="EMBL" id="CCYD01002349">
    <property type="protein sequence ID" value="CEG46758.1"/>
    <property type="molecule type" value="Genomic_DNA"/>
</dbReference>
<accession>A0A0P1AWK5</accession>
<dbReference type="AlphaFoldDB" id="A0A0P1AWK5"/>
<keyword evidence="2" id="KW-1185">Reference proteome</keyword>